<organism evidence="8 9">
    <name type="scientific">Phlebotomus papatasi</name>
    <name type="common">Sandfly</name>
    <dbReference type="NCBI Taxonomy" id="29031"/>
    <lineage>
        <taxon>Eukaryota</taxon>
        <taxon>Metazoa</taxon>
        <taxon>Ecdysozoa</taxon>
        <taxon>Arthropoda</taxon>
        <taxon>Hexapoda</taxon>
        <taxon>Insecta</taxon>
        <taxon>Pterygota</taxon>
        <taxon>Neoptera</taxon>
        <taxon>Endopterygota</taxon>
        <taxon>Diptera</taxon>
        <taxon>Nematocera</taxon>
        <taxon>Psychodoidea</taxon>
        <taxon>Psychodidae</taxon>
        <taxon>Phlebotomus</taxon>
        <taxon>Phlebotomus</taxon>
    </lineage>
</organism>
<dbReference type="InterPro" id="IPR036322">
    <property type="entry name" value="WD40_repeat_dom_sf"/>
</dbReference>
<dbReference type="VEuPathDB" id="VectorBase:PPAPM1_003548"/>
<keyword evidence="4" id="KW-0677">Repeat</keyword>
<evidence type="ECO:0000256" key="4">
    <source>
        <dbReference type="ARBA" id="ARBA00022737"/>
    </source>
</evidence>
<keyword evidence="9" id="KW-1185">Reference proteome</keyword>
<dbReference type="Pfam" id="PF08149">
    <property type="entry name" value="BING4CT"/>
    <property type="match status" value="1"/>
</dbReference>
<proteinExistence type="predicted"/>
<dbReference type="EnsemblMetazoa" id="PPAI000508-RA">
    <property type="protein sequence ID" value="PPAI000508-PA"/>
    <property type="gene ID" value="PPAI000508"/>
</dbReference>
<evidence type="ECO:0000256" key="1">
    <source>
        <dbReference type="ARBA" id="ARBA00004604"/>
    </source>
</evidence>
<keyword evidence="3" id="KW-0853">WD repeat</keyword>
<name>A0A1B0CZI6_PHLPP</name>
<dbReference type="InterPro" id="IPR040315">
    <property type="entry name" value="WDR46/Utp7"/>
</dbReference>
<comment type="subcellular location">
    <subcellularLocation>
        <location evidence="1">Nucleus</location>
        <location evidence="1">Nucleolus</location>
    </subcellularLocation>
</comment>
<feature type="compositionally biased region" description="Basic and acidic residues" evidence="6">
    <location>
        <begin position="79"/>
        <end position="88"/>
    </location>
</feature>
<accession>A0A1B0CZI6</accession>
<dbReference type="PROSITE" id="PS00678">
    <property type="entry name" value="WD_REPEATS_1"/>
    <property type="match status" value="1"/>
</dbReference>
<dbReference type="Gene3D" id="2.130.10.10">
    <property type="entry name" value="YVTN repeat-like/Quinoprotein amine dehydrogenase"/>
    <property type="match status" value="1"/>
</dbReference>
<dbReference type="SUPFAM" id="SSF50978">
    <property type="entry name" value="WD40 repeat-like"/>
    <property type="match status" value="1"/>
</dbReference>
<dbReference type="GO" id="GO:0000462">
    <property type="term" value="P:maturation of SSU-rRNA from tricistronic rRNA transcript (SSU-rRNA, 5.8S rRNA, LSU-rRNA)"/>
    <property type="evidence" value="ECO:0007669"/>
    <property type="project" value="TreeGrafter"/>
</dbReference>
<dbReference type="FunFam" id="2.130.10.10:FF:000378">
    <property type="entry name" value="U3 small nucleolar RNA-associated protein 7"/>
    <property type="match status" value="1"/>
</dbReference>
<dbReference type="InterPro" id="IPR001680">
    <property type="entry name" value="WD40_rpt"/>
</dbReference>
<protein>
    <recommendedName>
        <fullName evidence="7">BING4 C-terminal domain-containing protein</fullName>
    </recommendedName>
</protein>
<evidence type="ECO:0000313" key="9">
    <source>
        <dbReference type="Proteomes" id="UP000092462"/>
    </source>
</evidence>
<dbReference type="AlphaFoldDB" id="A0A1B0CZI6"/>
<dbReference type="SMART" id="SM01033">
    <property type="entry name" value="BING4CT"/>
    <property type="match status" value="1"/>
</dbReference>
<dbReference type="GO" id="GO:0032040">
    <property type="term" value="C:small-subunit processome"/>
    <property type="evidence" value="ECO:0007669"/>
    <property type="project" value="TreeGrafter"/>
</dbReference>
<dbReference type="InterPro" id="IPR012952">
    <property type="entry name" value="BING4_C_dom"/>
</dbReference>
<evidence type="ECO:0000256" key="3">
    <source>
        <dbReference type="ARBA" id="ARBA00022574"/>
    </source>
</evidence>
<sequence length="598" mass="67520">MNSELFFVDKSGEPSKPRKKTPKIEKNVQDGQEKIIVVNREIPFGKFKRGGKFSGGKFGQKGQKVRRKFVRKYPGPAPIDKEAVERHSRGSGADAKGVQTSFHQAKLKRKEVVYEFAAEQAARTEILLKENEGFIEPDEGEETAEYTQGEIVANVDITAATKSFELKLDFGGYRMKYTKNGRHLLLGGRKGHIAAMDWVRKQLHCETNVMEEIVDVSWLHLETMYAVAQKQWVHFYDKKGTELHVVKQLYRVNRMEFLPYHFLLATVSDIGYLSWLDVSIGEVVANFHSNCGRIRAVCQNPYNALLCLGGSKGVVSMWAPSQPQSVAKILCHPSPISAIATDSTGEQLFTSGLDKTVKVWDIRRLSGPLHIYKTRTAVQELAISQRNLMAFAMGNVVEIYRKPSALSSKTPYLRQRISSHISGMQFCPFEDVLGVSSSSGFTSLLVPGAGEPNFDAREANPFMSLSQRREHEVHALLEKIPMELIGLEPNKVAEVDVPTLKERFEAKRSLMLSKVPKFDFEPRKKAKGKGGSAQRAKNKQIVREAKRRDFRKEVQEVQKAIQSEHLEKEEAGQDFIPLDTKKNVLDRFRPKKKQKSGQ</sequence>
<dbReference type="PANTHER" id="PTHR14085:SF3">
    <property type="entry name" value="WD REPEAT-CONTAINING PROTEIN 46"/>
    <property type="match status" value="1"/>
</dbReference>
<evidence type="ECO:0000256" key="5">
    <source>
        <dbReference type="ARBA" id="ARBA00023242"/>
    </source>
</evidence>
<dbReference type="PROSITE" id="PS50294">
    <property type="entry name" value="WD_REPEATS_REGION"/>
    <property type="match status" value="1"/>
</dbReference>
<dbReference type="Pfam" id="PF00400">
    <property type="entry name" value="WD40"/>
    <property type="match status" value="1"/>
</dbReference>
<dbReference type="InterPro" id="IPR015943">
    <property type="entry name" value="WD40/YVTN_repeat-like_dom_sf"/>
</dbReference>
<dbReference type="PROSITE" id="PS50082">
    <property type="entry name" value="WD_REPEATS_2"/>
    <property type="match status" value="1"/>
</dbReference>
<feature type="domain" description="BING4 C-terminal" evidence="7">
    <location>
        <begin position="411"/>
        <end position="489"/>
    </location>
</feature>
<feature type="compositionally biased region" description="Basic and acidic residues" evidence="6">
    <location>
        <begin position="10"/>
        <end position="30"/>
    </location>
</feature>
<dbReference type="GO" id="GO:0030686">
    <property type="term" value="C:90S preribosome"/>
    <property type="evidence" value="ECO:0007669"/>
    <property type="project" value="TreeGrafter"/>
</dbReference>
<feature type="region of interest" description="Disordered" evidence="6">
    <location>
        <begin position="76"/>
        <end position="98"/>
    </location>
</feature>
<evidence type="ECO:0000313" key="8">
    <source>
        <dbReference type="EnsemblMetazoa" id="PPAI000508-PA"/>
    </source>
</evidence>
<dbReference type="EMBL" id="AJVK01020805">
    <property type="status" value="NOT_ANNOTATED_CDS"/>
    <property type="molecule type" value="Genomic_DNA"/>
</dbReference>
<dbReference type="VEuPathDB" id="VectorBase:PPAI000508"/>
<dbReference type="SMART" id="SM00320">
    <property type="entry name" value="WD40"/>
    <property type="match status" value="3"/>
</dbReference>
<feature type="region of interest" description="Disordered" evidence="6">
    <location>
        <begin position="522"/>
        <end position="544"/>
    </location>
</feature>
<dbReference type="InterPro" id="IPR019775">
    <property type="entry name" value="WD40_repeat_CS"/>
</dbReference>
<feature type="region of interest" description="Disordered" evidence="6">
    <location>
        <begin position="1"/>
        <end position="30"/>
    </location>
</feature>
<evidence type="ECO:0000256" key="2">
    <source>
        <dbReference type="ARBA" id="ARBA00022552"/>
    </source>
</evidence>
<evidence type="ECO:0000256" key="6">
    <source>
        <dbReference type="SAM" id="MobiDB-lite"/>
    </source>
</evidence>
<keyword evidence="2" id="KW-0698">rRNA processing</keyword>
<dbReference type="Proteomes" id="UP000092462">
    <property type="component" value="Unassembled WGS sequence"/>
</dbReference>
<dbReference type="PANTHER" id="PTHR14085">
    <property type="entry name" value="WD-REPEAT PROTEIN BING4"/>
    <property type="match status" value="1"/>
</dbReference>
<reference evidence="8" key="1">
    <citation type="submission" date="2022-08" db="UniProtKB">
        <authorList>
            <consortium name="EnsemblMetazoa"/>
        </authorList>
    </citation>
    <scope>IDENTIFICATION</scope>
    <source>
        <strain evidence="8">Israel</strain>
    </source>
</reference>
<evidence type="ECO:0000259" key="7">
    <source>
        <dbReference type="SMART" id="SM01033"/>
    </source>
</evidence>
<keyword evidence="5" id="KW-0539">Nucleus</keyword>